<dbReference type="RefSeq" id="WP_377112382.1">
    <property type="nucleotide sequence ID" value="NZ_JBHTHZ010000002.1"/>
</dbReference>
<proteinExistence type="predicted"/>
<reference evidence="5" key="1">
    <citation type="journal article" date="2019" name="Int. J. Syst. Evol. Microbiol.">
        <title>The Global Catalogue of Microorganisms (GCM) 10K type strain sequencing project: providing services to taxonomists for standard genome sequencing and annotation.</title>
        <authorList>
            <consortium name="The Broad Institute Genomics Platform"/>
            <consortium name="The Broad Institute Genome Sequencing Center for Infectious Disease"/>
            <person name="Wu L."/>
            <person name="Ma J."/>
        </authorList>
    </citation>
    <scope>NUCLEOTIDE SEQUENCE [LARGE SCALE GENOMIC DNA]</scope>
    <source>
        <strain evidence="5">CCUG 61484</strain>
    </source>
</reference>
<feature type="transmembrane region" description="Helical" evidence="1">
    <location>
        <begin position="84"/>
        <end position="106"/>
    </location>
</feature>
<dbReference type="Gene3D" id="3.55.50.30">
    <property type="match status" value="1"/>
</dbReference>
<evidence type="ECO:0000313" key="5">
    <source>
        <dbReference type="Proteomes" id="UP001597010"/>
    </source>
</evidence>
<dbReference type="EMBL" id="JBHTHZ010000002">
    <property type="protein sequence ID" value="MFD0793094.1"/>
    <property type="molecule type" value="Genomic_DNA"/>
</dbReference>
<evidence type="ECO:0000259" key="3">
    <source>
        <dbReference type="Pfam" id="PF16344"/>
    </source>
</evidence>
<dbReference type="InterPro" id="IPR032508">
    <property type="entry name" value="FecR_C"/>
</dbReference>
<feature type="domain" description="FecR protein" evidence="2">
    <location>
        <begin position="185"/>
        <end position="281"/>
    </location>
</feature>
<dbReference type="InterPro" id="IPR006860">
    <property type="entry name" value="FecR"/>
</dbReference>
<keyword evidence="1" id="KW-1133">Transmembrane helix</keyword>
<organism evidence="4 5">
    <name type="scientific">Mucilaginibacter litoreus</name>
    <dbReference type="NCBI Taxonomy" id="1048221"/>
    <lineage>
        <taxon>Bacteria</taxon>
        <taxon>Pseudomonadati</taxon>
        <taxon>Bacteroidota</taxon>
        <taxon>Sphingobacteriia</taxon>
        <taxon>Sphingobacteriales</taxon>
        <taxon>Sphingobacteriaceae</taxon>
        <taxon>Mucilaginibacter</taxon>
    </lineage>
</organism>
<dbReference type="PANTHER" id="PTHR30273:SF2">
    <property type="entry name" value="PROTEIN FECR"/>
    <property type="match status" value="1"/>
</dbReference>
<sequence length="392" mass="44334">MASRENLNELYKRFLQNECSPEDIRLLTELFGDADNDTLHAIVQKQLNDPFAITPHGSDYSERYDRILNNLRLQLKPEKRVIKLWPKIGVAASIIFLIGIGSYIFLRQPASHPFIARHTQPTEIKPGSDKAYLTLSDGQSIYLTQQRSGIIGNDGGKDIVKSPDEKIEYVDRHGLHNSQNIAFNTLRTPNGGHYKLVLADGTKVWLNAASQLKYPANFRYLKERKIELSGEAYFEVAKDARHPFIVQTDDQQIKVLGTHFNVNAYHDDGGSKTTLLEGSIRAATLKEQALIKPGQQVVSDLNGVLKVQDTDTEFAVAWKNDQFMFESEPVKPLMKSIARWYDVEVIYSKDAPDVRFNGAISKFENISAVLKILEKTGKIHFELSGRKVYVTK</sequence>
<dbReference type="PANTHER" id="PTHR30273">
    <property type="entry name" value="PERIPLASMIC SIGNAL SENSOR AND SIGMA FACTOR ACTIVATOR FECR-RELATED"/>
    <property type="match status" value="1"/>
</dbReference>
<accession>A0ABW3ARZ3</accession>
<gene>
    <name evidence="4" type="ORF">ACFQZX_05660</name>
</gene>
<comment type="caution">
    <text evidence="4">The sequence shown here is derived from an EMBL/GenBank/DDBJ whole genome shotgun (WGS) entry which is preliminary data.</text>
</comment>
<dbReference type="Pfam" id="PF16344">
    <property type="entry name" value="FecR_C"/>
    <property type="match status" value="1"/>
</dbReference>
<keyword evidence="1" id="KW-0472">Membrane</keyword>
<keyword evidence="5" id="KW-1185">Reference proteome</keyword>
<dbReference type="Gene3D" id="2.60.120.1440">
    <property type="match status" value="1"/>
</dbReference>
<evidence type="ECO:0000256" key="1">
    <source>
        <dbReference type="SAM" id="Phobius"/>
    </source>
</evidence>
<protein>
    <submittedName>
        <fullName evidence="4">FecR family protein</fullName>
    </submittedName>
</protein>
<dbReference type="InterPro" id="IPR012373">
    <property type="entry name" value="Ferrdict_sens_TM"/>
</dbReference>
<evidence type="ECO:0000313" key="4">
    <source>
        <dbReference type="EMBL" id="MFD0793094.1"/>
    </source>
</evidence>
<name>A0ABW3ARZ3_9SPHI</name>
<feature type="domain" description="Protein FecR C-terminal" evidence="3">
    <location>
        <begin position="322"/>
        <end position="390"/>
    </location>
</feature>
<dbReference type="Proteomes" id="UP001597010">
    <property type="component" value="Unassembled WGS sequence"/>
</dbReference>
<dbReference type="Pfam" id="PF04773">
    <property type="entry name" value="FecR"/>
    <property type="match status" value="1"/>
</dbReference>
<keyword evidence="1" id="KW-0812">Transmembrane</keyword>
<evidence type="ECO:0000259" key="2">
    <source>
        <dbReference type="Pfam" id="PF04773"/>
    </source>
</evidence>